<evidence type="ECO:0000256" key="1">
    <source>
        <dbReference type="SAM" id="SignalP"/>
    </source>
</evidence>
<accession>A0A8H7ES23</accession>
<keyword evidence="1" id="KW-0732">Signal</keyword>
<name>A0A8H7ES23_9FUNG</name>
<evidence type="ECO:0000313" key="2">
    <source>
        <dbReference type="EMBL" id="KAF7729658.1"/>
    </source>
</evidence>
<gene>
    <name evidence="2" type="ORF">EC973_004031</name>
</gene>
<feature type="signal peptide" evidence="1">
    <location>
        <begin position="1"/>
        <end position="22"/>
    </location>
</feature>
<proteinExistence type="predicted"/>
<keyword evidence="3" id="KW-1185">Reference proteome</keyword>
<dbReference type="AlphaFoldDB" id="A0A8H7ES23"/>
<evidence type="ECO:0000313" key="3">
    <source>
        <dbReference type="Proteomes" id="UP000605846"/>
    </source>
</evidence>
<organism evidence="2 3">
    <name type="scientific">Apophysomyces ossiformis</name>
    <dbReference type="NCBI Taxonomy" id="679940"/>
    <lineage>
        <taxon>Eukaryota</taxon>
        <taxon>Fungi</taxon>
        <taxon>Fungi incertae sedis</taxon>
        <taxon>Mucoromycota</taxon>
        <taxon>Mucoromycotina</taxon>
        <taxon>Mucoromycetes</taxon>
        <taxon>Mucorales</taxon>
        <taxon>Mucorineae</taxon>
        <taxon>Mucoraceae</taxon>
        <taxon>Apophysomyces</taxon>
    </lineage>
</organism>
<protein>
    <submittedName>
        <fullName evidence="2">Uncharacterized protein</fullName>
    </submittedName>
</protein>
<feature type="chain" id="PRO_5034914637" evidence="1">
    <location>
        <begin position="23"/>
        <end position="130"/>
    </location>
</feature>
<sequence length="130" mass="14436">MKLLFNLILPLAFLFSIVSAVAFPGSLQINRIDNSTRPPTFYANVTFFENNRSLEVRFQGRMKLTLKSIFVLSHTQSLDAVKGKYNASISDDLENFQINCTSTTQPTIVVVGPSISTEVFRDLKGEGTAN</sequence>
<comment type="caution">
    <text evidence="2">The sequence shown here is derived from an EMBL/GenBank/DDBJ whole genome shotgun (WGS) entry which is preliminary data.</text>
</comment>
<dbReference type="Proteomes" id="UP000605846">
    <property type="component" value="Unassembled WGS sequence"/>
</dbReference>
<reference evidence="2" key="1">
    <citation type="submission" date="2020-01" db="EMBL/GenBank/DDBJ databases">
        <title>Genome Sequencing of Three Apophysomyces-Like Fungal Strains Confirms a Novel Fungal Genus in the Mucoromycota with divergent Burkholderia-like Endosymbiotic Bacteria.</title>
        <authorList>
            <person name="Stajich J.E."/>
            <person name="Macias A.M."/>
            <person name="Carter-House D."/>
            <person name="Lovett B."/>
            <person name="Kasson L.R."/>
            <person name="Berry K."/>
            <person name="Grigoriev I."/>
            <person name="Chang Y."/>
            <person name="Spatafora J."/>
            <person name="Kasson M.T."/>
        </authorList>
    </citation>
    <scope>NUCLEOTIDE SEQUENCE</scope>
    <source>
        <strain evidence="2">NRRL A-21654</strain>
    </source>
</reference>
<dbReference type="EMBL" id="JABAYA010000023">
    <property type="protein sequence ID" value="KAF7729658.1"/>
    <property type="molecule type" value="Genomic_DNA"/>
</dbReference>